<evidence type="ECO:0000313" key="2">
    <source>
        <dbReference type="Proteomes" id="UP000809910"/>
    </source>
</evidence>
<evidence type="ECO:0000313" key="1">
    <source>
        <dbReference type="EMBL" id="MBL7525720.1"/>
    </source>
</evidence>
<organism evidence="1 2">
    <name type="scientific">Legionella bononiensis</name>
    <dbReference type="NCBI Taxonomy" id="2793102"/>
    <lineage>
        <taxon>Bacteria</taxon>
        <taxon>Pseudomonadati</taxon>
        <taxon>Pseudomonadota</taxon>
        <taxon>Gammaproteobacteria</taxon>
        <taxon>Legionellales</taxon>
        <taxon>Legionellaceae</taxon>
        <taxon>Legionella</taxon>
    </lineage>
</organism>
<accession>A0ABS1W904</accession>
<gene>
    <name evidence="1" type="ORF">I5282_03915</name>
</gene>
<dbReference type="EMBL" id="JADWVN010000007">
    <property type="protein sequence ID" value="MBL7525720.1"/>
    <property type="molecule type" value="Genomic_DNA"/>
</dbReference>
<sequence>MNKEIFSSLKTRFPITEEKKLIGREYRLGEDVSKTNESVDDEWHFFGKDREKRLVISQRYMFIEYLQYEYFEQLFDDFKDLYTIISQSHPDLQVYRLGLRYIDKISLNEDNPLEWDEYFKPELNSIIKLSENQKNLARVFHVLDYNFNGEILKFQFGILNPDYPSPIRKKEYILDFDMYSNKLFEKDEVFEAMERFHQKNNELFESVITDKFREHMGVLENE</sequence>
<dbReference type="InterPro" id="IPR026349">
    <property type="entry name" value="CHP04255"/>
</dbReference>
<keyword evidence="2" id="KW-1185">Reference proteome</keyword>
<dbReference type="Proteomes" id="UP000809910">
    <property type="component" value="Unassembled WGS sequence"/>
</dbReference>
<dbReference type="RefSeq" id="WP_203109425.1">
    <property type="nucleotide sequence ID" value="NZ_JADOBG010000010.1"/>
</dbReference>
<reference evidence="1 2" key="1">
    <citation type="submission" date="2020-12" db="EMBL/GenBank/DDBJ databases">
        <title>WGS of Legionella: environmental sample.</title>
        <authorList>
            <person name="Cristino S."/>
            <person name="Girolamini L."/>
            <person name="Salaris S."/>
            <person name="Pascale M.R."/>
            <person name="Mazzotta M."/>
            <person name="Orsini M."/>
            <person name="Grottola A."/>
        </authorList>
    </citation>
    <scope>NUCLEOTIDE SEQUENCE [LARGE SCALE GENOMIC DNA]</scope>
    <source>
        <strain evidence="1 2">30cs62</strain>
    </source>
</reference>
<dbReference type="NCBIfam" id="TIGR04255">
    <property type="entry name" value="sporadTIGR04255"/>
    <property type="match status" value="1"/>
</dbReference>
<name>A0ABS1W904_9GAMM</name>
<protein>
    <submittedName>
        <fullName evidence="1">TIGR04255 family protein</fullName>
    </submittedName>
</protein>
<comment type="caution">
    <text evidence="1">The sequence shown here is derived from an EMBL/GenBank/DDBJ whole genome shotgun (WGS) entry which is preliminary data.</text>
</comment>
<proteinExistence type="predicted"/>